<dbReference type="Gene3D" id="2.130.10.10">
    <property type="entry name" value="YVTN repeat-like/Quinoprotein amine dehydrogenase"/>
    <property type="match status" value="2"/>
</dbReference>
<feature type="repeat" description="WD" evidence="3">
    <location>
        <begin position="201"/>
        <end position="242"/>
    </location>
</feature>
<dbReference type="InterPro" id="IPR001680">
    <property type="entry name" value="WD40_rpt"/>
</dbReference>
<dbReference type="InterPro" id="IPR015943">
    <property type="entry name" value="WD40/YVTN_repeat-like_dom_sf"/>
</dbReference>
<dbReference type="SMART" id="SM00320">
    <property type="entry name" value="WD40"/>
    <property type="match status" value="4"/>
</dbReference>
<keyword evidence="2" id="KW-0677">Repeat</keyword>
<evidence type="ECO:0000256" key="3">
    <source>
        <dbReference type="PROSITE-ProRule" id="PRU00221"/>
    </source>
</evidence>
<feature type="repeat" description="WD" evidence="3">
    <location>
        <begin position="105"/>
        <end position="146"/>
    </location>
</feature>
<gene>
    <name evidence="4" type="ORF">EZS28_014896</name>
</gene>
<organism evidence="4 5">
    <name type="scientific">Streblomastix strix</name>
    <dbReference type="NCBI Taxonomy" id="222440"/>
    <lineage>
        <taxon>Eukaryota</taxon>
        <taxon>Metamonada</taxon>
        <taxon>Preaxostyla</taxon>
        <taxon>Oxymonadida</taxon>
        <taxon>Streblomastigidae</taxon>
        <taxon>Streblomastix</taxon>
    </lineage>
</organism>
<dbReference type="InterPro" id="IPR036322">
    <property type="entry name" value="WD40_repeat_dom_sf"/>
</dbReference>
<dbReference type="SUPFAM" id="SSF50978">
    <property type="entry name" value="WD40 repeat-like"/>
    <property type="match status" value="1"/>
</dbReference>
<evidence type="ECO:0000313" key="5">
    <source>
        <dbReference type="Proteomes" id="UP000324800"/>
    </source>
</evidence>
<sequence length="296" mass="32737">MAERFSILIRENLIDHSLGISQIVLLDEPGSYLAAGQDFIISLFHLDKVFENEPPHLHCHRSYVGHTGSVNSLATFSGDNFFASASSDNTVRIWETYSAKCSAILSHHTDDVTCLQYCRYQNKLVSGSLDSRILMWDARQLSKLELNGQCSPVCTFNTKRSVTCMDYSKSGNIIVAGSSHSIVSIWDARVQSHKEASVLGRLKHNAPISSVVLCDNDNHLAVGTMDGLLSLWDIRNKHQLSVVALNDAIRCMASFPSDEIFKSGSDNQKIKTVSILTGHNSGISCFVENTNKEEKK</sequence>
<feature type="repeat" description="WD" evidence="3">
    <location>
        <begin position="155"/>
        <end position="196"/>
    </location>
</feature>
<dbReference type="Proteomes" id="UP000324800">
    <property type="component" value="Unassembled WGS sequence"/>
</dbReference>
<dbReference type="PANTHER" id="PTHR19848:SF8">
    <property type="entry name" value="F-BOX AND WD REPEAT DOMAIN CONTAINING 7"/>
    <property type="match status" value="1"/>
</dbReference>
<evidence type="ECO:0000256" key="1">
    <source>
        <dbReference type="ARBA" id="ARBA00022574"/>
    </source>
</evidence>
<reference evidence="4 5" key="1">
    <citation type="submission" date="2019-03" db="EMBL/GenBank/DDBJ databases">
        <title>Single cell metagenomics reveals metabolic interactions within the superorganism composed of flagellate Streblomastix strix and complex community of Bacteroidetes bacteria on its surface.</title>
        <authorList>
            <person name="Treitli S.C."/>
            <person name="Kolisko M."/>
            <person name="Husnik F."/>
            <person name="Keeling P."/>
            <person name="Hampl V."/>
        </authorList>
    </citation>
    <scope>NUCLEOTIDE SEQUENCE [LARGE SCALE GENOMIC DNA]</scope>
    <source>
        <strain evidence="4">ST1C</strain>
    </source>
</reference>
<comment type="caution">
    <text evidence="4">The sequence shown here is derived from an EMBL/GenBank/DDBJ whole genome shotgun (WGS) entry which is preliminary data.</text>
</comment>
<proteinExistence type="predicted"/>
<dbReference type="PROSITE" id="PS50294">
    <property type="entry name" value="WD_REPEATS_REGION"/>
    <property type="match status" value="3"/>
</dbReference>
<protein>
    <submittedName>
        <fullName evidence="4">Uncharacterized protein</fullName>
    </submittedName>
</protein>
<dbReference type="PROSITE" id="PS50082">
    <property type="entry name" value="WD_REPEATS_2"/>
    <property type="match status" value="4"/>
</dbReference>
<dbReference type="PRINTS" id="PR00320">
    <property type="entry name" value="GPROTEINBRPT"/>
</dbReference>
<evidence type="ECO:0000256" key="2">
    <source>
        <dbReference type="ARBA" id="ARBA00022737"/>
    </source>
</evidence>
<dbReference type="AlphaFoldDB" id="A0A5J4W4P6"/>
<keyword evidence="1 3" id="KW-0853">WD repeat</keyword>
<dbReference type="Pfam" id="PF00400">
    <property type="entry name" value="WD40"/>
    <property type="match status" value="4"/>
</dbReference>
<dbReference type="PANTHER" id="PTHR19848">
    <property type="entry name" value="WD40 REPEAT PROTEIN"/>
    <property type="match status" value="1"/>
</dbReference>
<name>A0A5J4W4P6_9EUKA</name>
<dbReference type="OrthoDB" id="538223at2759"/>
<dbReference type="InterPro" id="IPR020472">
    <property type="entry name" value="WD40_PAC1"/>
</dbReference>
<accession>A0A5J4W4P6</accession>
<feature type="repeat" description="WD" evidence="3">
    <location>
        <begin position="63"/>
        <end position="104"/>
    </location>
</feature>
<dbReference type="EMBL" id="SNRW01003534">
    <property type="protein sequence ID" value="KAA6389576.1"/>
    <property type="molecule type" value="Genomic_DNA"/>
</dbReference>
<evidence type="ECO:0000313" key="4">
    <source>
        <dbReference type="EMBL" id="KAA6389576.1"/>
    </source>
</evidence>